<dbReference type="AlphaFoldDB" id="A0AAW1WZD1"/>
<reference evidence="1 2" key="1">
    <citation type="journal article" date="2023" name="G3 (Bethesda)">
        <title>A chromosome-length genome assembly and annotation of blackberry (Rubus argutus, cv. 'Hillquist').</title>
        <authorList>
            <person name="Bruna T."/>
            <person name="Aryal R."/>
            <person name="Dudchenko O."/>
            <person name="Sargent D.J."/>
            <person name="Mead D."/>
            <person name="Buti M."/>
            <person name="Cavallini A."/>
            <person name="Hytonen T."/>
            <person name="Andres J."/>
            <person name="Pham M."/>
            <person name="Weisz D."/>
            <person name="Mascagni F."/>
            <person name="Usai G."/>
            <person name="Natali L."/>
            <person name="Bassil N."/>
            <person name="Fernandez G.E."/>
            <person name="Lomsadze A."/>
            <person name="Armour M."/>
            <person name="Olukolu B."/>
            <person name="Poorten T."/>
            <person name="Britton C."/>
            <person name="Davik J."/>
            <person name="Ashrafi H."/>
            <person name="Aiden E.L."/>
            <person name="Borodovsky M."/>
            <person name="Worthington M."/>
        </authorList>
    </citation>
    <scope>NUCLEOTIDE SEQUENCE [LARGE SCALE GENOMIC DNA]</scope>
    <source>
        <strain evidence="1">PI 553951</strain>
    </source>
</reference>
<dbReference type="InterPro" id="IPR036612">
    <property type="entry name" value="KH_dom_type_1_sf"/>
</dbReference>
<dbReference type="GO" id="GO:0003723">
    <property type="term" value="F:RNA binding"/>
    <property type="evidence" value="ECO:0007669"/>
    <property type="project" value="InterPro"/>
</dbReference>
<dbReference type="EMBL" id="JBEDUW010000005">
    <property type="protein sequence ID" value="KAK9929346.1"/>
    <property type="molecule type" value="Genomic_DNA"/>
</dbReference>
<name>A0AAW1WZD1_RUBAR</name>
<evidence type="ECO:0000313" key="1">
    <source>
        <dbReference type="EMBL" id="KAK9929346.1"/>
    </source>
</evidence>
<dbReference type="Proteomes" id="UP001457282">
    <property type="component" value="Unassembled WGS sequence"/>
</dbReference>
<gene>
    <name evidence="1" type="ORF">M0R45_026448</name>
</gene>
<sequence>MPSIVSAEDENLSEVWKTDVEDVFASHGLSCTLKWNEGVMTMAETENTCDGLVVDKGVHALVAITCGLSAEWVETIVSDTVASDIFILRTPVGMSEEEFSRKYDEFIHKFEDEFVLSRELFCQVFYKVD</sequence>
<keyword evidence="2" id="KW-1185">Reference proteome</keyword>
<organism evidence="1 2">
    <name type="scientific">Rubus argutus</name>
    <name type="common">Southern blackberry</name>
    <dbReference type="NCBI Taxonomy" id="59490"/>
    <lineage>
        <taxon>Eukaryota</taxon>
        <taxon>Viridiplantae</taxon>
        <taxon>Streptophyta</taxon>
        <taxon>Embryophyta</taxon>
        <taxon>Tracheophyta</taxon>
        <taxon>Spermatophyta</taxon>
        <taxon>Magnoliopsida</taxon>
        <taxon>eudicotyledons</taxon>
        <taxon>Gunneridae</taxon>
        <taxon>Pentapetalae</taxon>
        <taxon>rosids</taxon>
        <taxon>fabids</taxon>
        <taxon>Rosales</taxon>
        <taxon>Rosaceae</taxon>
        <taxon>Rosoideae</taxon>
        <taxon>Rosoideae incertae sedis</taxon>
        <taxon>Rubus</taxon>
    </lineage>
</organism>
<comment type="caution">
    <text evidence="1">The sequence shown here is derived from an EMBL/GenBank/DDBJ whole genome shotgun (WGS) entry which is preliminary data.</text>
</comment>
<dbReference type="Gene3D" id="3.30.1370.10">
    <property type="entry name" value="K Homology domain, type 1"/>
    <property type="match status" value="1"/>
</dbReference>
<protein>
    <submittedName>
        <fullName evidence="1">Uncharacterized protein</fullName>
    </submittedName>
</protein>
<accession>A0AAW1WZD1</accession>
<evidence type="ECO:0000313" key="2">
    <source>
        <dbReference type="Proteomes" id="UP001457282"/>
    </source>
</evidence>
<proteinExistence type="predicted"/>